<dbReference type="SUPFAM" id="SSF55166">
    <property type="entry name" value="Hedgehog/DD-peptidase"/>
    <property type="match status" value="1"/>
</dbReference>
<evidence type="ECO:0000256" key="1">
    <source>
        <dbReference type="SAM" id="MobiDB-lite"/>
    </source>
</evidence>
<accession>A0A426DRT7</accession>
<keyword evidence="3" id="KW-0645">Protease</keyword>
<dbReference type="PANTHER" id="PTHR34385">
    <property type="entry name" value="D-ALANYL-D-ALANINE CARBOXYPEPTIDASE"/>
    <property type="match status" value="1"/>
</dbReference>
<dbReference type="CDD" id="cd14852">
    <property type="entry name" value="LD-carboxypeptidase"/>
    <property type="match status" value="1"/>
</dbReference>
<keyword evidence="4" id="KW-1185">Reference proteome</keyword>
<dbReference type="InterPro" id="IPR009045">
    <property type="entry name" value="Zn_M74/Hedgehog-like"/>
</dbReference>
<evidence type="ECO:0000259" key="2">
    <source>
        <dbReference type="Pfam" id="PF02557"/>
    </source>
</evidence>
<proteinExistence type="predicted"/>
<dbReference type="InterPro" id="IPR003709">
    <property type="entry name" value="VanY-like_core_dom"/>
</dbReference>
<feature type="region of interest" description="Disordered" evidence="1">
    <location>
        <begin position="1"/>
        <end position="29"/>
    </location>
</feature>
<dbReference type="Pfam" id="PF02557">
    <property type="entry name" value="VanY"/>
    <property type="match status" value="1"/>
</dbReference>
<organism evidence="3 4">
    <name type="scientific">Schaedlerella arabinosiphila</name>
    <dbReference type="NCBI Taxonomy" id="2044587"/>
    <lineage>
        <taxon>Bacteria</taxon>
        <taxon>Bacillati</taxon>
        <taxon>Bacillota</taxon>
        <taxon>Clostridia</taxon>
        <taxon>Lachnospirales</taxon>
        <taxon>Lachnospiraceae</taxon>
        <taxon>Schaedlerella</taxon>
    </lineage>
</organism>
<reference evidence="3" key="1">
    <citation type="submission" date="2018-10" db="EMBL/GenBank/DDBJ databases">
        <title>Schaedlerella arabinophila gen. nov. sp. nov., isolated from the mouse intestinal tract and comparative analysis with the genome of the closely related altered Schaedler flora strain ASF502.</title>
        <authorList>
            <person name="Miyake S."/>
            <person name="Soh M."/>
            <person name="Seedorf H."/>
        </authorList>
    </citation>
    <scope>NUCLEOTIDE SEQUENCE [LARGE SCALE GENOMIC DNA]</scope>
    <source>
        <strain evidence="3">DSM 106076</strain>
    </source>
</reference>
<evidence type="ECO:0000313" key="3">
    <source>
        <dbReference type="EMBL" id="RRK35525.1"/>
    </source>
</evidence>
<name>A0A426DRT7_9FIRM</name>
<gene>
    <name evidence="3" type="ORF">EBB54_25210</name>
</gene>
<keyword evidence="3" id="KW-0121">Carboxypeptidase</keyword>
<dbReference type="GO" id="GO:0006508">
    <property type="term" value="P:proteolysis"/>
    <property type="evidence" value="ECO:0007669"/>
    <property type="project" value="InterPro"/>
</dbReference>
<keyword evidence="3" id="KW-0378">Hydrolase</keyword>
<feature type="domain" description="D-alanyl-D-alanine carboxypeptidase-like core" evidence="2">
    <location>
        <begin position="62"/>
        <end position="190"/>
    </location>
</feature>
<protein>
    <submittedName>
        <fullName evidence="3">D-alanyl-D-alanine carboxypeptidase family protein</fullName>
    </submittedName>
</protein>
<dbReference type="AlphaFoldDB" id="A0A426DRT7"/>
<dbReference type="GO" id="GO:0004180">
    <property type="term" value="F:carboxypeptidase activity"/>
    <property type="evidence" value="ECO:0007669"/>
    <property type="project" value="UniProtKB-KW"/>
</dbReference>
<dbReference type="Proteomes" id="UP000274920">
    <property type="component" value="Unassembled WGS sequence"/>
</dbReference>
<sequence>MQGTSATDSSIQDSAAQKSAIQGNSSQASGRDTAWYLTLVNKQTPIPQDYEPDLVKVPGGESVDARIYDSLMQMLEDAREGNWGELPSVVSGYRTAKVQQKLYDDKIREYEKEGYSESEATELAEQWVAVPGYSEHQLGFAVDINGATYDVYLWLQENSYKYGFIFRYPGNKTDITGVSEEVWHYRYVGKEAAAEMYEQGLCLEEYLENM</sequence>
<dbReference type="EMBL" id="RHJS01000002">
    <property type="protein sequence ID" value="RRK35525.1"/>
    <property type="molecule type" value="Genomic_DNA"/>
</dbReference>
<dbReference type="PANTHER" id="PTHR34385:SF1">
    <property type="entry name" value="PEPTIDOGLYCAN L-ALANYL-D-GLUTAMATE ENDOPEPTIDASE CWLK"/>
    <property type="match status" value="1"/>
</dbReference>
<evidence type="ECO:0000313" key="4">
    <source>
        <dbReference type="Proteomes" id="UP000274920"/>
    </source>
</evidence>
<comment type="caution">
    <text evidence="3">The sequence shown here is derived from an EMBL/GenBank/DDBJ whole genome shotgun (WGS) entry which is preliminary data.</text>
</comment>
<dbReference type="InterPro" id="IPR058193">
    <property type="entry name" value="VanY/YodJ_core_dom"/>
</dbReference>
<dbReference type="Gene3D" id="3.30.1380.10">
    <property type="match status" value="1"/>
</dbReference>
<dbReference type="InterPro" id="IPR052179">
    <property type="entry name" value="DD-CPase-like"/>
</dbReference>